<reference evidence="1" key="1">
    <citation type="submission" date="2016-03" db="EMBL/GenBank/DDBJ databases">
        <title>Mechanisms controlling the formation of the plant cell surface in tip-growing cells are functionally conserved among land plants.</title>
        <authorList>
            <person name="Honkanen S."/>
            <person name="Jones V.A."/>
            <person name="Morieri G."/>
            <person name="Champion C."/>
            <person name="Hetherington A.J."/>
            <person name="Kelly S."/>
            <person name="Saint-Marcoux D."/>
            <person name="Proust H."/>
            <person name="Prescott H."/>
            <person name="Dolan L."/>
        </authorList>
    </citation>
    <scope>NUCLEOTIDE SEQUENCE [LARGE SCALE GENOMIC DNA]</scope>
    <source>
        <tissue evidence="1">Whole gametophyte</tissue>
    </source>
</reference>
<protein>
    <submittedName>
        <fullName evidence="1">Uncharacterized protein</fullName>
    </submittedName>
</protein>
<sequence>MWNSFEIDSEIGSGYGLLPLNYERLSLFGATRRQTEGNQDCKELLRKSIESGGIERATRTFEVEDDTWRFEREGRGSVGGTLSFLEDLARACSDHPYGVEILSCMTNAVGRSGESDRTILRNIKRQSEQPELLDPLNPLAPQ</sequence>
<comment type="caution">
    <text evidence="1">The sequence shown here is derived from an EMBL/GenBank/DDBJ whole genome shotgun (WGS) entry which is preliminary data.</text>
</comment>
<evidence type="ECO:0000313" key="1">
    <source>
        <dbReference type="EMBL" id="OAE22583.1"/>
    </source>
</evidence>
<gene>
    <name evidence="1" type="ORF">AXG93_731s1260</name>
</gene>
<keyword evidence="2" id="KW-1185">Reference proteome</keyword>
<dbReference type="AlphaFoldDB" id="A0A176VQA7"/>
<dbReference type="Proteomes" id="UP000077202">
    <property type="component" value="Unassembled WGS sequence"/>
</dbReference>
<dbReference type="EMBL" id="LVLJ01003151">
    <property type="protein sequence ID" value="OAE22583.1"/>
    <property type="molecule type" value="Genomic_DNA"/>
</dbReference>
<proteinExistence type="predicted"/>
<name>A0A176VQA7_MARPO</name>
<accession>A0A176VQA7</accession>
<evidence type="ECO:0000313" key="2">
    <source>
        <dbReference type="Proteomes" id="UP000077202"/>
    </source>
</evidence>
<organism evidence="1 2">
    <name type="scientific">Marchantia polymorpha subsp. ruderalis</name>
    <dbReference type="NCBI Taxonomy" id="1480154"/>
    <lineage>
        <taxon>Eukaryota</taxon>
        <taxon>Viridiplantae</taxon>
        <taxon>Streptophyta</taxon>
        <taxon>Embryophyta</taxon>
        <taxon>Marchantiophyta</taxon>
        <taxon>Marchantiopsida</taxon>
        <taxon>Marchantiidae</taxon>
        <taxon>Marchantiales</taxon>
        <taxon>Marchantiaceae</taxon>
        <taxon>Marchantia</taxon>
    </lineage>
</organism>